<dbReference type="InterPro" id="IPR045784">
    <property type="entry name" value="Radical_SAM_N2"/>
</dbReference>
<dbReference type="SUPFAM" id="SSF102114">
    <property type="entry name" value="Radical SAM enzymes"/>
    <property type="match status" value="1"/>
</dbReference>
<dbReference type="SFLD" id="SFLDG01082">
    <property type="entry name" value="B12-binding_domain_containing"/>
    <property type="match status" value="1"/>
</dbReference>
<dbReference type="InterPro" id="IPR058240">
    <property type="entry name" value="rSAM_sf"/>
</dbReference>
<protein>
    <submittedName>
        <fullName evidence="2">Radical SAM protein</fullName>
    </submittedName>
</protein>
<dbReference type="Pfam" id="PF04055">
    <property type="entry name" value="Radical_SAM"/>
    <property type="match status" value="1"/>
</dbReference>
<name>A0ABY3PLA9_9CYAN</name>
<keyword evidence="3" id="KW-1185">Reference proteome</keyword>
<dbReference type="Pfam" id="PF19864">
    <property type="entry name" value="Radical_SAM_N2"/>
    <property type="match status" value="1"/>
</dbReference>
<dbReference type="InterPro" id="IPR023404">
    <property type="entry name" value="rSAM_horseshoe"/>
</dbReference>
<gene>
    <name evidence="2" type="ORF">ISF26_22265</name>
</gene>
<dbReference type="Gene3D" id="3.80.30.20">
    <property type="entry name" value="tm_1862 like domain"/>
    <property type="match status" value="1"/>
</dbReference>
<dbReference type="Gene3D" id="3.40.50.280">
    <property type="entry name" value="Cobalamin-binding domain"/>
    <property type="match status" value="1"/>
</dbReference>
<dbReference type="RefSeq" id="WP_230841488.1">
    <property type="nucleotide sequence ID" value="NZ_CP063845.1"/>
</dbReference>
<dbReference type="Proteomes" id="UP001054846">
    <property type="component" value="Chromosome"/>
</dbReference>
<dbReference type="SFLD" id="SFLDS00029">
    <property type="entry name" value="Radical_SAM"/>
    <property type="match status" value="1"/>
</dbReference>
<dbReference type="SMART" id="SM00729">
    <property type="entry name" value="Elp3"/>
    <property type="match status" value="1"/>
</dbReference>
<sequence length="537" mass="59458">MFTDEIRLFDLPTGGADAVPVVFAFPNTYDIGITSLGYQVVWRLLACCPGVRVARLFTDIHEPLPARAELLGFSFSWELDYANVLDLIEKQRLTLWAAERGEDEPLVFGGGPVFTANPEPFAPFFDFFLMGDGEELIPEVMATYQTVRTAGRAEKLRRLARIPGVYVPSLYEVRHRDGDITLAPVETDIPAVIERRAFRGEQLSHSAVVTERSAWPGIFMVEVVRSCPELCRFCLASYLTLPFRTASLAGSLLPAIEKGLAVTARLGLLGASVTQHPEFEVLIDYLAHPDRAGVHLSVSSVRTNTLTPKFCRTLAARGSQSVTVAVESGSERLRRIVNKKLTNDEIFAAAETVAASGLQGFKLYGMCGVPGELDSDLEATARMLLALKQQNPRLRLTFGCSTFVPKAHTPFQRYGVDPSAEKKLQKLQKQLRPQGIDFRPESYNWSVIQALVSRGDRRVARVLELARRHGSTLGSFRRAFKELKGWLPPLEHYVHAHWPDAGDLPWAHLRSGLSATTLARHTEHARDQMAPGATAVS</sequence>
<evidence type="ECO:0000313" key="2">
    <source>
        <dbReference type="EMBL" id="UFP94433.1"/>
    </source>
</evidence>
<dbReference type="InterPro" id="IPR006638">
    <property type="entry name" value="Elp3/MiaA/NifB-like_rSAM"/>
</dbReference>
<dbReference type="EMBL" id="CP063845">
    <property type="protein sequence ID" value="UFP94433.1"/>
    <property type="molecule type" value="Genomic_DNA"/>
</dbReference>
<feature type="domain" description="Elp3/MiaA/NifB-like radical SAM core" evidence="1">
    <location>
        <begin position="217"/>
        <end position="429"/>
    </location>
</feature>
<dbReference type="InterPro" id="IPR007197">
    <property type="entry name" value="rSAM"/>
</dbReference>
<accession>A0ABY3PLA9</accession>
<evidence type="ECO:0000259" key="1">
    <source>
        <dbReference type="SMART" id="SM00729"/>
    </source>
</evidence>
<dbReference type="PANTHER" id="PTHR42731">
    <property type="entry name" value="SLL1084 PROTEIN"/>
    <property type="match status" value="1"/>
</dbReference>
<dbReference type="PANTHER" id="PTHR42731:SF1">
    <property type="entry name" value="RADICAL SAM DOMAIN PROTEIN"/>
    <property type="match status" value="1"/>
</dbReference>
<proteinExistence type="predicted"/>
<organism evidence="2 3">
    <name type="scientific">Gloeobacter morelensis MG652769</name>
    <dbReference type="NCBI Taxonomy" id="2781736"/>
    <lineage>
        <taxon>Bacteria</taxon>
        <taxon>Bacillati</taxon>
        <taxon>Cyanobacteriota</taxon>
        <taxon>Cyanophyceae</taxon>
        <taxon>Gloeobacterales</taxon>
        <taxon>Gloeobacteraceae</taxon>
        <taxon>Gloeobacter</taxon>
        <taxon>Gloeobacter morelensis</taxon>
    </lineage>
</organism>
<reference evidence="2 3" key="1">
    <citation type="journal article" date="2021" name="Genome Biol. Evol.">
        <title>Complete Genome Sequencing of a Novel Gloeobacter Species from a Waterfall Cave in Mexico.</title>
        <authorList>
            <person name="Saw J.H."/>
            <person name="Cardona T."/>
            <person name="Montejano G."/>
        </authorList>
    </citation>
    <scope>NUCLEOTIDE SEQUENCE [LARGE SCALE GENOMIC DNA]</scope>
    <source>
        <strain evidence="2">MG652769</strain>
    </source>
</reference>
<evidence type="ECO:0000313" key="3">
    <source>
        <dbReference type="Proteomes" id="UP001054846"/>
    </source>
</evidence>